<dbReference type="Proteomes" id="UP000179057">
    <property type="component" value="Unassembled WGS sequence"/>
</dbReference>
<dbReference type="InterPro" id="IPR053830">
    <property type="entry name" value="DUF6922"/>
</dbReference>
<dbReference type="AlphaFoldDB" id="A0A1F8DZ20"/>
<sequence>MKTLDKKSLFWDVRDIDPQKNARFIIERILAFGDLDDFKWLVDRYGVEKIKDVCAHSKVLDRKSASFWNNYFRRNA</sequence>
<comment type="caution">
    <text evidence="2">The sequence shown here is derived from an EMBL/GenBank/DDBJ whole genome shotgun (WGS) entry which is preliminary data.</text>
</comment>
<dbReference type="EMBL" id="MGIV01000021">
    <property type="protein sequence ID" value="OGM93767.1"/>
    <property type="molecule type" value="Genomic_DNA"/>
</dbReference>
<protein>
    <recommendedName>
        <fullName evidence="1">DUF6922 domain-containing protein</fullName>
    </recommendedName>
</protein>
<proteinExistence type="predicted"/>
<accession>A0A1F8DZ20</accession>
<dbReference type="Pfam" id="PF21956">
    <property type="entry name" value="DUF6922"/>
    <property type="match status" value="1"/>
</dbReference>
<evidence type="ECO:0000313" key="3">
    <source>
        <dbReference type="Proteomes" id="UP000179057"/>
    </source>
</evidence>
<reference evidence="2 3" key="1">
    <citation type="journal article" date="2016" name="Nat. Commun.">
        <title>Thousands of microbial genomes shed light on interconnected biogeochemical processes in an aquifer system.</title>
        <authorList>
            <person name="Anantharaman K."/>
            <person name="Brown C.T."/>
            <person name="Hug L.A."/>
            <person name="Sharon I."/>
            <person name="Castelle C.J."/>
            <person name="Probst A.J."/>
            <person name="Thomas B.C."/>
            <person name="Singh A."/>
            <person name="Wilkins M.J."/>
            <person name="Karaoz U."/>
            <person name="Brodie E.L."/>
            <person name="Williams K.H."/>
            <person name="Hubbard S.S."/>
            <person name="Banfield J.F."/>
        </authorList>
    </citation>
    <scope>NUCLEOTIDE SEQUENCE [LARGE SCALE GENOMIC DNA]</scope>
</reference>
<evidence type="ECO:0000259" key="1">
    <source>
        <dbReference type="Pfam" id="PF21956"/>
    </source>
</evidence>
<organism evidence="2 3">
    <name type="scientific">Candidatus Wolfebacteria bacterium RIFOXYD1_FULL_48_65</name>
    <dbReference type="NCBI Taxonomy" id="1802561"/>
    <lineage>
        <taxon>Bacteria</taxon>
        <taxon>Candidatus Wolfeibacteriota</taxon>
    </lineage>
</organism>
<feature type="domain" description="DUF6922" evidence="1">
    <location>
        <begin position="7"/>
        <end position="53"/>
    </location>
</feature>
<name>A0A1F8DZ20_9BACT</name>
<evidence type="ECO:0000313" key="2">
    <source>
        <dbReference type="EMBL" id="OGM93767.1"/>
    </source>
</evidence>
<gene>
    <name evidence="2" type="ORF">A2610_01165</name>
</gene>